<protein>
    <submittedName>
        <fullName evidence="1">Uncharacterized protein</fullName>
    </submittedName>
</protein>
<keyword evidence="2" id="KW-1185">Reference proteome</keyword>
<dbReference type="EMBL" id="JBHFFA010000002">
    <property type="protein sequence ID" value="KAL2641714.1"/>
    <property type="molecule type" value="Genomic_DNA"/>
</dbReference>
<dbReference type="AlphaFoldDB" id="A0ABD1Z1P3"/>
<sequence>MDSIGREDDLDLDDALYEIERLLLSTKDDVITDSVLENYLDGFQEECPIAPPTFAAYILSPYVIDLCRDLGISVDTPPASED</sequence>
<proteinExistence type="predicted"/>
<dbReference type="Proteomes" id="UP001605036">
    <property type="component" value="Unassembled WGS sequence"/>
</dbReference>
<comment type="caution">
    <text evidence="1">The sequence shown here is derived from an EMBL/GenBank/DDBJ whole genome shotgun (WGS) entry which is preliminary data.</text>
</comment>
<evidence type="ECO:0000313" key="1">
    <source>
        <dbReference type="EMBL" id="KAL2641714.1"/>
    </source>
</evidence>
<evidence type="ECO:0000313" key="2">
    <source>
        <dbReference type="Proteomes" id="UP001605036"/>
    </source>
</evidence>
<reference evidence="1 2" key="1">
    <citation type="submission" date="2024-09" db="EMBL/GenBank/DDBJ databases">
        <title>Chromosome-scale assembly of Riccia fluitans.</title>
        <authorList>
            <person name="Paukszto L."/>
            <person name="Sawicki J."/>
            <person name="Karawczyk K."/>
            <person name="Piernik-Szablinska J."/>
            <person name="Szczecinska M."/>
            <person name="Mazdziarz M."/>
        </authorList>
    </citation>
    <scope>NUCLEOTIDE SEQUENCE [LARGE SCALE GENOMIC DNA]</scope>
    <source>
        <strain evidence="1">Rf_01</strain>
        <tissue evidence="1">Aerial parts of the thallus</tissue>
    </source>
</reference>
<accession>A0ABD1Z1P3</accession>
<organism evidence="1 2">
    <name type="scientific">Riccia fluitans</name>
    <dbReference type="NCBI Taxonomy" id="41844"/>
    <lineage>
        <taxon>Eukaryota</taxon>
        <taxon>Viridiplantae</taxon>
        <taxon>Streptophyta</taxon>
        <taxon>Embryophyta</taxon>
        <taxon>Marchantiophyta</taxon>
        <taxon>Marchantiopsida</taxon>
        <taxon>Marchantiidae</taxon>
        <taxon>Marchantiales</taxon>
        <taxon>Ricciaceae</taxon>
        <taxon>Riccia</taxon>
    </lineage>
</organism>
<gene>
    <name evidence="1" type="ORF">R1flu_009301</name>
</gene>
<name>A0ABD1Z1P3_9MARC</name>